<evidence type="ECO:0000256" key="2">
    <source>
        <dbReference type="SAM" id="Phobius"/>
    </source>
</evidence>
<dbReference type="Proteomes" id="UP001295469">
    <property type="component" value="Chromosome C04"/>
</dbReference>
<dbReference type="EMBL" id="HG994368">
    <property type="protein sequence ID" value="CAF1846105.1"/>
    <property type="molecule type" value="Genomic_DNA"/>
</dbReference>
<proteinExistence type="predicted"/>
<organism evidence="4">
    <name type="scientific">Brassica napus</name>
    <name type="common">Rape</name>
    <dbReference type="NCBI Taxonomy" id="3708"/>
    <lineage>
        <taxon>Eukaryota</taxon>
        <taxon>Viridiplantae</taxon>
        <taxon>Streptophyta</taxon>
        <taxon>Embryophyta</taxon>
        <taxon>Tracheophyta</taxon>
        <taxon>Spermatophyta</taxon>
        <taxon>Magnoliopsida</taxon>
        <taxon>eudicotyledons</taxon>
        <taxon>Gunneridae</taxon>
        <taxon>Pentapetalae</taxon>
        <taxon>rosids</taxon>
        <taxon>malvids</taxon>
        <taxon>Brassicales</taxon>
        <taxon>Brassicaceae</taxon>
        <taxon>Brassiceae</taxon>
        <taxon>Brassica</taxon>
    </lineage>
</organism>
<feature type="region of interest" description="Disordered" evidence="1">
    <location>
        <begin position="262"/>
        <end position="292"/>
    </location>
</feature>
<evidence type="ECO:0000259" key="3">
    <source>
        <dbReference type="Pfam" id="PF14365"/>
    </source>
</evidence>
<feature type="compositionally biased region" description="Acidic residues" evidence="1">
    <location>
        <begin position="262"/>
        <end position="276"/>
    </location>
</feature>
<protein>
    <submittedName>
        <fullName evidence="4">(rape) hypothetical protein</fullName>
    </submittedName>
</protein>
<feature type="transmembrane region" description="Helical" evidence="2">
    <location>
        <begin position="12"/>
        <end position="31"/>
    </location>
</feature>
<evidence type="ECO:0000313" key="4">
    <source>
        <dbReference type="EMBL" id="CAF1846105.1"/>
    </source>
</evidence>
<evidence type="ECO:0000256" key="1">
    <source>
        <dbReference type="SAM" id="MobiDB-lite"/>
    </source>
</evidence>
<keyword evidence="2" id="KW-0812">Transmembrane</keyword>
<keyword evidence="2" id="KW-0472">Membrane</keyword>
<dbReference type="PANTHER" id="PTHR31589">
    <property type="entry name" value="PROTEIN, PUTATIVE (DUF239)-RELATED-RELATED"/>
    <property type="match status" value="1"/>
</dbReference>
<keyword evidence="2" id="KW-1133">Transmembrane helix</keyword>
<dbReference type="Pfam" id="PF14365">
    <property type="entry name" value="Neprosin_AP"/>
    <property type="match status" value="2"/>
</dbReference>
<gene>
    <name evidence="4" type="ORF">DARMORV10_C04P32680.1</name>
</gene>
<dbReference type="PANTHER" id="PTHR31589:SF95">
    <property type="entry name" value="NEPROSIN DOMAIN-CONTAINING PROTEIN"/>
    <property type="match status" value="1"/>
</dbReference>
<feature type="transmembrane region" description="Helical" evidence="2">
    <location>
        <begin position="158"/>
        <end position="182"/>
    </location>
</feature>
<dbReference type="InterPro" id="IPR025521">
    <property type="entry name" value="Neprosin_propep"/>
</dbReference>
<feature type="transmembrane region" description="Helical" evidence="2">
    <location>
        <begin position="113"/>
        <end position="137"/>
    </location>
</feature>
<feature type="domain" description="Neprosin activation peptide" evidence="3">
    <location>
        <begin position="58"/>
        <end position="90"/>
    </location>
</feature>
<reference evidence="4" key="1">
    <citation type="submission" date="2021-01" db="EMBL/GenBank/DDBJ databases">
        <authorList>
            <consortium name="Genoscope - CEA"/>
            <person name="William W."/>
        </authorList>
    </citation>
    <scope>NUCLEOTIDE SEQUENCE</scope>
</reference>
<accession>A0A816JIL5</accession>
<name>A0A816JIL5_BRANA</name>
<feature type="domain" description="Neprosin activation peptide" evidence="3">
    <location>
        <begin position="255"/>
        <end position="311"/>
    </location>
</feature>
<sequence>MAVCSLANKPMVGYLMVVLMVMVTMIMEPMAGKVNLSGQREQEIELRLKQLNKQALKSIESSDGEIIDCIPIAKQPAFDHPMLKNHMIQVFFFVLSLSYYFMTYVHLTHKPHVFINLGLVSYVQSIGYVFGAGLLAVEIAPEGILGSDPCVRISDHMFVCWNILSLMILIIRNCWLSTLVLVRQAVCDLIMGKDGRPDPWMMDQGVNLNCRNLKSINKIGGLAYHMIRRVLDYHIDHFSKSEETLSTILTFTYFKPHEVLTDEDNAPAPSNDEEQPENISQPWQMAGECPENTIPIKRITKEDLLRVDNIKN</sequence>
<dbReference type="AlphaFoldDB" id="A0A816JIL5"/>
<feature type="transmembrane region" description="Helical" evidence="2">
    <location>
        <begin position="90"/>
        <end position="107"/>
    </location>
</feature>
<dbReference type="InterPro" id="IPR053168">
    <property type="entry name" value="Glutamic_endopeptidase"/>
</dbReference>